<feature type="signal peptide" evidence="9">
    <location>
        <begin position="1"/>
        <end position="22"/>
    </location>
</feature>
<dbReference type="InterPro" id="IPR016035">
    <property type="entry name" value="Acyl_Trfase/lysoPLipase"/>
</dbReference>
<evidence type="ECO:0000256" key="3">
    <source>
        <dbReference type="ARBA" id="ARBA00022729"/>
    </source>
</evidence>
<keyword evidence="13" id="KW-1185">Reference proteome</keyword>
<sequence length="663" mass="70432">MKLQTSVATLAGLTGLVSHASAGVVALPRDPSSEEAAALALAPALHKRGSPDAPNGYTPSRVDCPSSRPQLRNALALSQEETSWLKSRRNATIPAMRDLLGRLSITGFDSNSYFNNHASNDSALPNIAVAVSGGGYRAMLNGAGAVAAYDSRTENSTAKGHLGGLLQSSTYLAGLSGGGWLVGSLYTNNFTSVQAIVNTSPEYSGSLWQLENSIFEGPDTGGFQILDTAQYYNNLYDSVQAKGDAGFDTTLTDYWGRALSFQLVNASNGGPAYTFSSIQDDTTFKQGNAPMPILVADERNPGETIISSNATNFEFTPWEMGSYDPTVFGFVPLRYIGSNFSAGSLPNNESCIRGFDNAAFVMGTSSSLFNQFLLQINSTSGVPDALKSVLTSVLERVGQNEEDIASWEPNPFFGWNNATNPNAADKQLTLVDGGEDLQNIPLTPLVQPLRNVDVIFAVDSSADTSDPGANWPNGTALVATYERSLNASQANGTIFPSIPDQNTFVNLGLNNKPTMFGCDAGNFSSSTPIVVYVPNSPYVFNSNISTFTDTYTVAQRNAMVENGYNVATMGNGTVDADWPACVGCAIMSRSWNRTNTAVPEVCTQCFDRYCWNGTRASNTPATPYQPQMRLQAINVKSAGFKRAHVPAAAALIGAVGVTGALLL</sequence>
<dbReference type="Proteomes" id="UP001363622">
    <property type="component" value="Unassembled WGS sequence"/>
</dbReference>
<evidence type="ECO:0000256" key="9">
    <source>
        <dbReference type="RuleBase" id="RU362103"/>
    </source>
</evidence>
<evidence type="ECO:0000256" key="2">
    <source>
        <dbReference type="ARBA" id="ARBA00013274"/>
    </source>
</evidence>
<dbReference type="PROSITE" id="PS51210">
    <property type="entry name" value="PLA2C"/>
    <property type="match status" value="1"/>
</dbReference>
<dbReference type="EMBL" id="JBBPHU010000005">
    <property type="protein sequence ID" value="KAK7517916.1"/>
    <property type="molecule type" value="Genomic_DNA"/>
</dbReference>
<keyword evidence="5 8" id="KW-0442">Lipid degradation</keyword>
<dbReference type="Gene3D" id="3.40.1090.10">
    <property type="entry name" value="Cytosolic phospholipase A2 catalytic domain"/>
    <property type="match status" value="1"/>
</dbReference>
<evidence type="ECO:0000256" key="7">
    <source>
        <dbReference type="ARBA" id="ARBA00023180"/>
    </source>
</evidence>
<dbReference type="PANTHER" id="PTHR10728:SF33">
    <property type="entry name" value="LYSOPHOSPHOLIPASE 1-RELATED"/>
    <property type="match status" value="1"/>
</dbReference>
<evidence type="ECO:0000256" key="6">
    <source>
        <dbReference type="ARBA" id="ARBA00023098"/>
    </source>
</evidence>
<dbReference type="SUPFAM" id="SSF52151">
    <property type="entry name" value="FabD/lysophospholipase-like"/>
    <property type="match status" value="1"/>
</dbReference>
<dbReference type="SMART" id="SM00022">
    <property type="entry name" value="PLAc"/>
    <property type="match status" value="1"/>
</dbReference>
<gene>
    <name evidence="12" type="ORF">IWZ03DRAFT_184438</name>
</gene>
<comment type="similarity">
    <text evidence="1 9">Belongs to the lysophospholipase family.</text>
</comment>
<proteinExistence type="inferred from homology"/>
<feature type="region of interest" description="Disordered" evidence="10">
    <location>
        <begin position="46"/>
        <end position="65"/>
    </location>
</feature>
<dbReference type="InterPro" id="IPR002642">
    <property type="entry name" value="LysoPLipase_cat_dom"/>
</dbReference>
<keyword evidence="6 8" id="KW-0443">Lipid metabolism</keyword>
<accession>A0ABR1KN49</accession>
<name>A0ABR1KN49_9PEZI</name>
<evidence type="ECO:0000256" key="8">
    <source>
        <dbReference type="PROSITE-ProRule" id="PRU00555"/>
    </source>
</evidence>
<dbReference type="PANTHER" id="PTHR10728">
    <property type="entry name" value="CYTOSOLIC PHOSPHOLIPASE A2"/>
    <property type="match status" value="1"/>
</dbReference>
<comment type="caution">
    <text evidence="12">The sequence shown here is derived from an EMBL/GenBank/DDBJ whole genome shotgun (WGS) entry which is preliminary data.</text>
</comment>
<keyword evidence="7" id="KW-0325">Glycoprotein</keyword>
<evidence type="ECO:0000313" key="13">
    <source>
        <dbReference type="Proteomes" id="UP001363622"/>
    </source>
</evidence>
<evidence type="ECO:0000256" key="1">
    <source>
        <dbReference type="ARBA" id="ARBA00008780"/>
    </source>
</evidence>
<protein>
    <recommendedName>
        <fullName evidence="2 9">Lysophospholipase</fullName>
        <ecNumber evidence="2 9">3.1.1.5</ecNumber>
    </recommendedName>
</protein>
<comment type="catalytic activity">
    <reaction evidence="9">
        <text>a 1-acyl-sn-glycero-3-phosphocholine + H2O = sn-glycerol 3-phosphocholine + a fatty acid + H(+)</text>
        <dbReference type="Rhea" id="RHEA:15177"/>
        <dbReference type="ChEBI" id="CHEBI:15377"/>
        <dbReference type="ChEBI" id="CHEBI:15378"/>
        <dbReference type="ChEBI" id="CHEBI:16870"/>
        <dbReference type="ChEBI" id="CHEBI:28868"/>
        <dbReference type="ChEBI" id="CHEBI:58168"/>
        <dbReference type="EC" id="3.1.1.5"/>
    </reaction>
</comment>
<evidence type="ECO:0000313" key="12">
    <source>
        <dbReference type="EMBL" id="KAK7517916.1"/>
    </source>
</evidence>
<feature type="chain" id="PRO_5044970768" description="Lysophospholipase" evidence="9">
    <location>
        <begin position="23"/>
        <end position="663"/>
    </location>
</feature>
<evidence type="ECO:0000256" key="4">
    <source>
        <dbReference type="ARBA" id="ARBA00022801"/>
    </source>
</evidence>
<evidence type="ECO:0000256" key="10">
    <source>
        <dbReference type="SAM" id="MobiDB-lite"/>
    </source>
</evidence>
<keyword evidence="3 9" id="KW-0732">Signal</keyword>
<dbReference type="EC" id="3.1.1.5" evidence="2 9"/>
<keyword evidence="4 8" id="KW-0378">Hydrolase</keyword>
<evidence type="ECO:0000259" key="11">
    <source>
        <dbReference type="PROSITE" id="PS51210"/>
    </source>
</evidence>
<organism evidence="12 13">
    <name type="scientific">Phyllosticta citriasiana</name>
    <dbReference type="NCBI Taxonomy" id="595635"/>
    <lineage>
        <taxon>Eukaryota</taxon>
        <taxon>Fungi</taxon>
        <taxon>Dikarya</taxon>
        <taxon>Ascomycota</taxon>
        <taxon>Pezizomycotina</taxon>
        <taxon>Dothideomycetes</taxon>
        <taxon>Dothideomycetes incertae sedis</taxon>
        <taxon>Botryosphaeriales</taxon>
        <taxon>Phyllostictaceae</taxon>
        <taxon>Phyllosticta</taxon>
    </lineage>
</organism>
<evidence type="ECO:0000256" key="5">
    <source>
        <dbReference type="ARBA" id="ARBA00022963"/>
    </source>
</evidence>
<dbReference type="Pfam" id="PF01735">
    <property type="entry name" value="PLA2_B"/>
    <property type="match status" value="1"/>
</dbReference>
<reference evidence="12 13" key="1">
    <citation type="submission" date="2024-04" db="EMBL/GenBank/DDBJ databases">
        <title>Phyllosticta paracitricarpa is synonymous to the EU quarantine fungus P. citricarpa based on phylogenomic analyses.</title>
        <authorList>
            <consortium name="Lawrence Berkeley National Laboratory"/>
            <person name="Van Ingen-Buijs V.A."/>
            <person name="Van Westerhoven A.C."/>
            <person name="Haridas S."/>
            <person name="Skiadas P."/>
            <person name="Martin F."/>
            <person name="Groenewald J.Z."/>
            <person name="Crous P.W."/>
            <person name="Seidl M.F."/>
        </authorList>
    </citation>
    <scope>NUCLEOTIDE SEQUENCE [LARGE SCALE GENOMIC DNA]</scope>
    <source>
        <strain evidence="12 13">CBS 123371</strain>
    </source>
</reference>
<feature type="domain" description="PLA2c" evidence="11">
    <location>
        <begin position="63"/>
        <end position="616"/>
    </location>
</feature>